<evidence type="ECO:0000259" key="1">
    <source>
        <dbReference type="PROSITE" id="PS50879"/>
    </source>
</evidence>
<dbReference type="SUPFAM" id="SSF53098">
    <property type="entry name" value="Ribonuclease H-like"/>
    <property type="match status" value="1"/>
</dbReference>
<dbReference type="CDD" id="cd09276">
    <property type="entry name" value="Rnase_HI_RT_non_LTR"/>
    <property type="match status" value="1"/>
</dbReference>
<dbReference type="GO" id="GO:0004523">
    <property type="term" value="F:RNA-DNA hybrid ribonuclease activity"/>
    <property type="evidence" value="ECO:0007669"/>
    <property type="project" value="InterPro"/>
</dbReference>
<accession>A0A1B6IJC0</accession>
<name>A0A1B6IJC0_9HEMI</name>
<proteinExistence type="predicted"/>
<dbReference type="GO" id="GO:0003676">
    <property type="term" value="F:nucleic acid binding"/>
    <property type="evidence" value="ECO:0007669"/>
    <property type="project" value="InterPro"/>
</dbReference>
<dbReference type="InterPro" id="IPR036397">
    <property type="entry name" value="RNaseH_sf"/>
</dbReference>
<dbReference type="AlphaFoldDB" id="A0A1B6IJC0"/>
<reference evidence="2" key="1">
    <citation type="submission" date="2015-11" db="EMBL/GenBank/DDBJ databases">
        <title>De novo transcriptome assembly of four potential Pierce s Disease insect vectors from Arizona vineyards.</title>
        <authorList>
            <person name="Tassone E.E."/>
        </authorList>
    </citation>
    <scope>NUCLEOTIDE SEQUENCE</scope>
</reference>
<dbReference type="InterPro" id="IPR012337">
    <property type="entry name" value="RNaseH-like_sf"/>
</dbReference>
<dbReference type="PROSITE" id="PS50879">
    <property type="entry name" value="RNASE_H_1"/>
    <property type="match status" value="1"/>
</dbReference>
<sequence>MIALNGIKYKLSPNALIYTAELFALYMCSQLMNNLPNCDILICTDSLSAIKSLQSTCDGIIEDNMSLEIIKNGVDSKKIIAFQWIPSHVGLKYNETVDKLAKEAVVNGISVQDMALPLSNLKSFQKRKILEEKNLLLNITKARWYRSIQPISPLLPWYQDMRLSRREIVNIITLSIGHVTVNKTLHLMKFYFYPLCLNCTAGVNETADHLLMKCCPQFDYARNSFFQQIRRIPDDDTSEKLKKMLSSFDATSYKEIS</sequence>
<evidence type="ECO:0000313" key="2">
    <source>
        <dbReference type="EMBL" id="JAS87022.1"/>
    </source>
</evidence>
<dbReference type="EMBL" id="GECU01020684">
    <property type="protein sequence ID" value="JAS87022.1"/>
    <property type="molecule type" value="Transcribed_RNA"/>
</dbReference>
<feature type="domain" description="RNase H type-1" evidence="1">
    <location>
        <begin position="1"/>
        <end position="106"/>
    </location>
</feature>
<dbReference type="Gene3D" id="3.30.420.10">
    <property type="entry name" value="Ribonuclease H-like superfamily/Ribonuclease H"/>
    <property type="match status" value="1"/>
</dbReference>
<organism evidence="2">
    <name type="scientific">Homalodisca liturata</name>
    <dbReference type="NCBI Taxonomy" id="320908"/>
    <lineage>
        <taxon>Eukaryota</taxon>
        <taxon>Metazoa</taxon>
        <taxon>Ecdysozoa</taxon>
        <taxon>Arthropoda</taxon>
        <taxon>Hexapoda</taxon>
        <taxon>Insecta</taxon>
        <taxon>Pterygota</taxon>
        <taxon>Neoptera</taxon>
        <taxon>Paraneoptera</taxon>
        <taxon>Hemiptera</taxon>
        <taxon>Auchenorrhyncha</taxon>
        <taxon>Membracoidea</taxon>
        <taxon>Cicadellidae</taxon>
        <taxon>Cicadellinae</taxon>
        <taxon>Proconiini</taxon>
        <taxon>Homalodisca</taxon>
    </lineage>
</organism>
<protein>
    <recommendedName>
        <fullName evidence="1">RNase H type-1 domain-containing protein</fullName>
    </recommendedName>
</protein>
<dbReference type="InterPro" id="IPR002156">
    <property type="entry name" value="RNaseH_domain"/>
</dbReference>
<dbReference type="Pfam" id="PF00075">
    <property type="entry name" value="RNase_H"/>
    <property type="match status" value="1"/>
</dbReference>
<gene>
    <name evidence="2" type="ORF">g.40738</name>
</gene>